<gene>
    <name evidence="3" type="ORF">HAKA00212_LOCUS24456</name>
</gene>
<dbReference type="EMBL" id="HBIU01055669">
    <property type="protein sequence ID" value="CAE0648796.1"/>
    <property type="molecule type" value="Transcribed_RNA"/>
</dbReference>
<evidence type="ECO:0000256" key="1">
    <source>
        <dbReference type="SAM" id="MobiDB-lite"/>
    </source>
</evidence>
<evidence type="ECO:0000259" key="2">
    <source>
        <dbReference type="Pfam" id="PF11717"/>
    </source>
</evidence>
<accession>A0A6V1WD52</accession>
<dbReference type="Pfam" id="PF11717">
    <property type="entry name" value="Tudor-knot"/>
    <property type="match status" value="1"/>
</dbReference>
<evidence type="ECO:0000313" key="3">
    <source>
        <dbReference type="EMBL" id="CAE0648796.1"/>
    </source>
</evidence>
<dbReference type="CDD" id="cd20104">
    <property type="entry name" value="MBT_PHF20L1-like"/>
    <property type="match status" value="1"/>
</dbReference>
<feature type="region of interest" description="Disordered" evidence="1">
    <location>
        <begin position="77"/>
        <end position="98"/>
    </location>
</feature>
<name>A0A6V1WD52_HETAK</name>
<proteinExistence type="predicted"/>
<dbReference type="Gene3D" id="2.30.30.140">
    <property type="match status" value="1"/>
</dbReference>
<protein>
    <recommendedName>
        <fullName evidence="2">Tudor-knot domain-containing protein</fullName>
    </recommendedName>
</protein>
<dbReference type="InterPro" id="IPR025995">
    <property type="entry name" value="Tudor-knot"/>
</dbReference>
<organism evidence="3">
    <name type="scientific">Heterosigma akashiwo</name>
    <name type="common">Chromophytic alga</name>
    <name type="synonym">Heterosigma carterae</name>
    <dbReference type="NCBI Taxonomy" id="2829"/>
    <lineage>
        <taxon>Eukaryota</taxon>
        <taxon>Sar</taxon>
        <taxon>Stramenopiles</taxon>
        <taxon>Ochrophyta</taxon>
        <taxon>Raphidophyceae</taxon>
        <taxon>Chattonellales</taxon>
        <taxon>Chattonellaceae</taxon>
        <taxon>Heterosigma</taxon>
    </lineage>
</organism>
<feature type="region of interest" description="Disordered" evidence="1">
    <location>
        <begin position="154"/>
        <end position="175"/>
    </location>
</feature>
<dbReference type="SUPFAM" id="SSF54160">
    <property type="entry name" value="Chromo domain-like"/>
    <property type="match status" value="1"/>
</dbReference>
<reference evidence="3" key="1">
    <citation type="submission" date="2021-01" db="EMBL/GenBank/DDBJ databases">
        <authorList>
            <person name="Corre E."/>
            <person name="Pelletier E."/>
            <person name="Niang G."/>
            <person name="Scheremetjew M."/>
            <person name="Finn R."/>
            <person name="Kale V."/>
            <person name="Holt S."/>
            <person name="Cochrane G."/>
            <person name="Meng A."/>
            <person name="Brown T."/>
            <person name="Cohen L."/>
        </authorList>
    </citation>
    <scope>NUCLEOTIDE SEQUENCE</scope>
    <source>
        <strain evidence="3">CCMP3107</strain>
    </source>
</reference>
<feature type="domain" description="Tudor-knot" evidence="2">
    <location>
        <begin position="115"/>
        <end position="147"/>
    </location>
</feature>
<dbReference type="AlphaFoldDB" id="A0A6V1WD52"/>
<sequence length="175" mass="19466">MAGAKSDMSEQEIQQKEHLAFFAVLAAFAKGVPATLSKNQIRILEKLLEALNISEKIKKSVRKMLAAGKVTKASRDEVYSRAAGRSKKRHRRPPPTLGDGFDVGAALDCLDSTGKTWSAARVLDRTAGEVLVHYHGWNARWDEWVPTASPRVALPGTHVPRNPYLAKQQREQQQR</sequence>
<dbReference type="InterPro" id="IPR016197">
    <property type="entry name" value="Chromo-like_dom_sf"/>
</dbReference>
<feature type="compositionally biased region" description="Basic residues" evidence="1">
    <location>
        <begin position="84"/>
        <end position="93"/>
    </location>
</feature>